<feature type="region of interest" description="Disordered" evidence="1">
    <location>
        <begin position="73"/>
        <end position="92"/>
    </location>
</feature>
<feature type="region of interest" description="Disordered" evidence="1">
    <location>
        <begin position="1"/>
        <end position="24"/>
    </location>
</feature>
<protein>
    <submittedName>
        <fullName evidence="2">Uncharacterized protein</fullName>
    </submittedName>
</protein>
<proteinExistence type="predicted"/>
<dbReference type="AlphaFoldDB" id="A0A644YWE3"/>
<reference evidence="2" key="1">
    <citation type="submission" date="2019-08" db="EMBL/GenBank/DDBJ databases">
        <authorList>
            <person name="Kucharzyk K."/>
            <person name="Murdoch R.W."/>
            <person name="Higgins S."/>
            <person name="Loffler F."/>
        </authorList>
    </citation>
    <scope>NUCLEOTIDE SEQUENCE</scope>
</reference>
<gene>
    <name evidence="2" type="ORF">SDC9_77323</name>
</gene>
<dbReference type="EMBL" id="VSSQ01005885">
    <property type="protein sequence ID" value="MPM30773.1"/>
    <property type="molecule type" value="Genomic_DNA"/>
</dbReference>
<comment type="caution">
    <text evidence="2">The sequence shown here is derived from an EMBL/GenBank/DDBJ whole genome shotgun (WGS) entry which is preliminary data.</text>
</comment>
<sequence length="92" mass="10244">MQRSAKRPGLNAGAGVESAARADGERVQRLRAVLRLQADQTRNDVLRTAGVQQKLVFEPKELELFDLHTFSTQSDDLSREKQPLKRVSSGIV</sequence>
<evidence type="ECO:0000313" key="2">
    <source>
        <dbReference type="EMBL" id="MPM30773.1"/>
    </source>
</evidence>
<evidence type="ECO:0000256" key="1">
    <source>
        <dbReference type="SAM" id="MobiDB-lite"/>
    </source>
</evidence>
<name>A0A644YWE3_9ZZZZ</name>
<organism evidence="2">
    <name type="scientific">bioreactor metagenome</name>
    <dbReference type="NCBI Taxonomy" id="1076179"/>
    <lineage>
        <taxon>unclassified sequences</taxon>
        <taxon>metagenomes</taxon>
        <taxon>ecological metagenomes</taxon>
    </lineage>
</organism>
<accession>A0A644YWE3</accession>